<accession>A0ABW2Q7D2</accession>
<evidence type="ECO:0008006" key="4">
    <source>
        <dbReference type="Google" id="ProtNLM"/>
    </source>
</evidence>
<feature type="signal peptide" evidence="1">
    <location>
        <begin position="1"/>
        <end position="25"/>
    </location>
</feature>
<keyword evidence="3" id="KW-1185">Reference proteome</keyword>
<evidence type="ECO:0000313" key="2">
    <source>
        <dbReference type="EMBL" id="MFC7395401.1"/>
    </source>
</evidence>
<gene>
    <name evidence="2" type="ORF">ACFQRG_21060</name>
</gene>
<dbReference type="RefSeq" id="WP_380969920.1">
    <property type="nucleotide sequence ID" value="NZ_JBHTCO010000044.1"/>
</dbReference>
<name>A0ABW2Q7D2_9BACL</name>
<evidence type="ECO:0000313" key="3">
    <source>
        <dbReference type="Proteomes" id="UP001596505"/>
    </source>
</evidence>
<keyword evidence="1" id="KW-0732">Signal</keyword>
<feature type="chain" id="PRO_5046793199" description="Peptidase inhibitor family I36" evidence="1">
    <location>
        <begin position="26"/>
        <end position="144"/>
    </location>
</feature>
<dbReference type="Proteomes" id="UP001596505">
    <property type="component" value="Unassembled WGS sequence"/>
</dbReference>
<sequence>MMKKIGIVFAMFALSLVIIPATSKANTVQPYGSGDWDYQGSDVFTHQSRNFKSGGGDFKVCLNKSSKEGNYRLMEEDPFNPDDWVVYDDNPYNYTGDVSFPEDFDSHGCVIYRNIGKYVDGSDHQAEFYLKKWSGGNSTVRAYD</sequence>
<reference evidence="3" key="1">
    <citation type="journal article" date="2019" name="Int. J. Syst. Evol. Microbiol.">
        <title>The Global Catalogue of Microorganisms (GCM) 10K type strain sequencing project: providing services to taxonomists for standard genome sequencing and annotation.</title>
        <authorList>
            <consortium name="The Broad Institute Genomics Platform"/>
            <consortium name="The Broad Institute Genome Sequencing Center for Infectious Disease"/>
            <person name="Wu L."/>
            <person name="Ma J."/>
        </authorList>
    </citation>
    <scope>NUCLEOTIDE SEQUENCE [LARGE SCALE GENOMIC DNA]</scope>
    <source>
        <strain evidence="3">CGMCC 1.16305</strain>
    </source>
</reference>
<evidence type="ECO:0000256" key="1">
    <source>
        <dbReference type="SAM" id="SignalP"/>
    </source>
</evidence>
<comment type="caution">
    <text evidence="2">The sequence shown here is derived from an EMBL/GenBank/DDBJ whole genome shotgun (WGS) entry which is preliminary data.</text>
</comment>
<protein>
    <recommendedName>
        <fullName evidence="4">Peptidase inhibitor family I36</fullName>
    </recommendedName>
</protein>
<dbReference type="EMBL" id="JBHTCO010000044">
    <property type="protein sequence ID" value="MFC7395401.1"/>
    <property type="molecule type" value="Genomic_DNA"/>
</dbReference>
<organism evidence="2 3">
    <name type="scientific">Scopulibacillus cellulosilyticus</name>
    <dbReference type="NCBI Taxonomy" id="2665665"/>
    <lineage>
        <taxon>Bacteria</taxon>
        <taxon>Bacillati</taxon>
        <taxon>Bacillota</taxon>
        <taxon>Bacilli</taxon>
        <taxon>Bacillales</taxon>
        <taxon>Sporolactobacillaceae</taxon>
        <taxon>Scopulibacillus</taxon>
    </lineage>
</organism>
<proteinExistence type="predicted"/>